<reference evidence="1 2" key="1">
    <citation type="submission" date="2020-09" db="EMBL/GenBank/DDBJ databases">
        <title>De no assembly of potato wild relative species, Solanum commersonii.</title>
        <authorList>
            <person name="Cho K."/>
        </authorList>
    </citation>
    <scope>NUCLEOTIDE SEQUENCE [LARGE SCALE GENOMIC DNA]</scope>
    <source>
        <strain evidence="1">LZ3.2</strain>
        <tissue evidence="1">Leaf</tissue>
    </source>
</reference>
<comment type="caution">
    <text evidence="1">The sequence shown here is derived from an EMBL/GenBank/DDBJ whole genome shotgun (WGS) entry which is preliminary data.</text>
</comment>
<evidence type="ECO:0000313" key="2">
    <source>
        <dbReference type="Proteomes" id="UP000824120"/>
    </source>
</evidence>
<evidence type="ECO:0000313" key="1">
    <source>
        <dbReference type="EMBL" id="KAG5615507.1"/>
    </source>
</evidence>
<dbReference type="EMBL" id="JACXVP010000003">
    <property type="protein sequence ID" value="KAG5615507.1"/>
    <property type="molecule type" value="Genomic_DNA"/>
</dbReference>
<organism evidence="1 2">
    <name type="scientific">Solanum commersonii</name>
    <name type="common">Commerson's wild potato</name>
    <name type="synonym">Commerson's nightshade</name>
    <dbReference type="NCBI Taxonomy" id="4109"/>
    <lineage>
        <taxon>Eukaryota</taxon>
        <taxon>Viridiplantae</taxon>
        <taxon>Streptophyta</taxon>
        <taxon>Embryophyta</taxon>
        <taxon>Tracheophyta</taxon>
        <taxon>Spermatophyta</taxon>
        <taxon>Magnoliopsida</taxon>
        <taxon>eudicotyledons</taxon>
        <taxon>Gunneridae</taxon>
        <taxon>Pentapetalae</taxon>
        <taxon>asterids</taxon>
        <taxon>lamiids</taxon>
        <taxon>Solanales</taxon>
        <taxon>Solanaceae</taxon>
        <taxon>Solanoideae</taxon>
        <taxon>Solaneae</taxon>
        <taxon>Solanum</taxon>
    </lineage>
</organism>
<keyword evidence="2" id="KW-1185">Reference proteome</keyword>
<proteinExistence type="predicted"/>
<accession>A0A9J5ZTT1</accession>
<protein>
    <submittedName>
        <fullName evidence="1">Uncharacterized protein</fullName>
    </submittedName>
</protein>
<name>A0A9J5ZTT1_SOLCO</name>
<sequence length="110" mass="12765">MIIMWELWRSSCSSKYEHEKPLIFESTSMISFNIFQLTKFAITNLFIPDDWRSLLIIPNTNLRENIVIPVKWIMPSLLFVKMNSDVSCVGIHWADSSTPSFSHWAKALAT</sequence>
<dbReference type="OrthoDB" id="1288152at2759"/>
<dbReference type="Proteomes" id="UP000824120">
    <property type="component" value="Chromosome 3"/>
</dbReference>
<gene>
    <name evidence="1" type="ORF">H5410_015331</name>
</gene>
<dbReference type="AlphaFoldDB" id="A0A9J5ZTT1"/>